<evidence type="ECO:0000256" key="3">
    <source>
        <dbReference type="ARBA" id="ARBA00022475"/>
    </source>
</evidence>
<dbReference type="GO" id="GO:0005886">
    <property type="term" value="C:plasma membrane"/>
    <property type="evidence" value="ECO:0007669"/>
    <property type="project" value="UniProtKB-SubCell"/>
</dbReference>
<dbReference type="Pfam" id="PF00571">
    <property type="entry name" value="CBS"/>
    <property type="match status" value="1"/>
</dbReference>
<evidence type="ECO:0000259" key="11">
    <source>
        <dbReference type="PROSITE" id="PS51371"/>
    </source>
</evidence>
<keyword evidence="3" id="KW-1003">Cell membrane</keyword>
<feature type="domain" description="CBS" evidence="11">
    <location>
        <begin position="221"/>
        <end position="286"/>
    </location>
</feature>
<feature type="domain" description="CNNM transmembrane" evidence="12">
    <location>
        <begin position="1"/>
        <end position="202"/>
    </location>
</feature>
<reference evidence="13" key="2">
    <citation type="submission" date="2021-04" db="EMBL/GenBank/DDBJ databases">
        <authorList>
            <person name="Gilroy R."/>
        </authorList>
    </citation>
    <scope>NUCLEOTIDE SEQUENCE</scope>
    <source>
        <strain evidence="13">ChiGjej4B4-7305</strain>
    </source>
</reference>
<evidence type="ECO:0000256" key="4">
    <source>
        <dbReference type="ARBA" id="ARBA00022692"/>
    </source>
</evidence>
<sequence length="455" mass="48980">MIEIVLLVLALLLVLACGGFVAAEFAFVTINRSAVEAAAADGDRKAKQVLAALRTLSTQLSGAQLGITVTNLTIGYLAEPSLSRLIQPSLLDVGLNETAARSVSLTLAMVIATGVTMILGELMPKNLAIADPMRVARAVVNFQRAFTWINTWPIRLFNGSANRILRMVGIQPQEELASARSAEELAALVRHSANEGTLASDTAELVERSLVFSDRRARDAMTPRSQLDSLRPEDSLTALISTAKATGHSRFPVIALTQTDGHTSTEVRGLVHVRAALAVPFEQRDERTVAEALTPATMVPDSLELDTLLDDLRAGGLQMALVIDEFGSLAGLITLEDLVEEIVGEVRDEHDEDELEARVEPDGDWTLPGLLRIDEVTDLTQVALPEGEAYDTVAGLLADQLDRLPEVGDVITVRGAVAESEEELDVTVQVTAMDRHRVDEVRLHAEPAVATEVAE</sequence>
<dbReference type="Proteomes" id="UP000824037">
    <property type="component" value="Unassembled WGS sequence"/>
</dbReference>
<evidence type="ECO:0000256" key="5">
    <source>
        <dbReference type="ARBA" id="ARBA00022737"/>
    </source>
</evidence>
<gene>
    <name evidence="13" type="ORF">H9815_07105</name>
</gene>
<dbReference type="CDD" id="cd04590">
    <property type="entry name" value="CBS_pair_CorC_HlyC_assoc"/>
    <property type="match status" value="1"/>
</dbReference>
<dbReference type="EMBL" id="DXBY01000122">
    <property type="protein sequence ID" value="HIZ35530.1"/>
    <property type="molecule type" value="Genomic_DNA"/>
</dbReference>
<evidence type="ECO:0000313" key="13">
    <source>
        <dbReference type="EMBL" id="HIZ35530.1"/>
    </source>
</evidence>
<evidence type="ECO:0000256" key="10">
    <source>
        <dbReference type="PROSITE-ProRule" id="PRU01193"/>
    </source>
</evidence>
<dbReference type="PANTHER" id="PTHR43099">
    <property type="entry name" value="UPF0053 PROTEIN YRKA"/>
    <property type="match status" value="1"/>
</dbReference>
<dbReference type="Pfam" id="PF03471">
    <property type="entry name" value="CorC_HlyC"/>
    <property type="match status" value="1"/>
</dbReference>
<dbReference type="SUPFAM" id="SSF56176">
    <property type="entry name" value="FAD-binding/transporter-associated domain-like"/>
    <property type="match status" value="1"/>
</dbReference>
<dbReference type="InterPro" id="IPR000644">
    <property type="entry name" value="CBS_dom"/>
</dbReference>
<comment type="subcellular location">
    <subcellularLocation>
        <location evidence="1">Cell membrane</location>
        <topology evidence="1">Multi-pass membrane protein</topology>
    </subcellularLocation>
</comment>
<dbReference type="InterPro" id="IPR005170">
    <property type="entry name" value="Transptr-assoc_dom"/>
</dbReference>
<dbReference type="InterPro" id="IPR051676">
    <property type="entry name" value="UPF0053_domain"/>
</dbReference>
<dbReference type="PROSITE" id="PS51846">
    <property type="entry name" value="CNNM"/>
    <property type="match status" value="1"/>
</dbReference>
<dbReference type="SUPFAM" id="SSF54631">
    <property type="entry name" value="CBS-domain pair"/>
    <property type="match status" value="1"/>
</dbReference>
<feature type="domain" description="CBS" evidence="11">
    <location>
        <begin position="292"/>
        <end position="349"/>
    </location>
</feature>
<dbReference type="InterPro" id="IPR002550">
    <property type="entry name" value="CNNM"/>
</dbReference>
<dbReference type="InterPro" id="IPR036318">
    <property type="entry name" value="FAD-bd_PCMH-like_sf"/>
</dbReference>
<evidence type="ECO:0000256" key="8">
    <source>
        <dbReference type="ARBA" id="ARBA00023136"/>
    </source>
</evidence>
<keyword evidence="6 10" id="KW-1133">Transmembrane helix</keyword>
<evidence type="ECO:0000256" key="1">
    <source>
        <dbReference type="ARBA" id="ARBA00004651"/>
    </source>
</evidence>
<accession>A0A9D2EDQ2</accession>
<dbReference type="SMART" id="SM01091">
    <property type="entry name" value="CorC_HlyC"/>
    <property type="match status" value="1"/>
</dbReference>
<keyword evidence="4 10" id="KW-0812">Transmembrane</keyword>
<comment type="similarity">
    <text evidence="2">Belongs to the UPF0053 family.</text>
</comment>
<name>A0A9D2EDQ2_9MICO</name>
<evidence type="ECO:0000256" key="7">
    <source>
        <dbReference type="ARBA" id="ARBA00023122"/>
    </source>
</evidence>
<reference evidence="13" key="1">
    <citation type="journal article" date="2021" name="PeerJ">
        <title>Extensive microbial diversity within the chicken gut microbiome revealed by metagenomics and culture.</title>
        <authorList>
            <person name="Gilroy R."/>
            <person name="Ravi A."/>
            <person name="Getino M."/>
            <person name="Pursley I."/>
            <person name="Horton D.L."/>
            <person name="Alikhan N.F."/>
            <person name="Baker D."/>
            <person name="Gharbi K."/>
            <person name="Hall N."/>
            <person name="Watson M."/>
            <person name="Adriaenssens E.M."/>
            <person name="Foster-Nyarko E."/>
            <person name="Jarju S."/>
            <person name="Secka A."/>
            <person name="Antonio M."/>
            <person name="Oren A."/>
            <person name="Chaudhuri R.R."/>
            <person name="La Ragione R."/>
            <person name="Hildebrand F."/>
            <person name="Pallen M.J."/>
        </authorList>
    </citation>
    <scope>NUCLEOTIDE SEQUENCE</scope>
    <source>
        <strain evidence="13">ChiGjej4B4-7305</strain>
    </source>
</reference>
<dbReference type="Gene3D" id="3.10.580.10">
    <property type="entry name" value="CBS-domain"/>
    <property type="match status" value="1"/>
</dbReference>
<evidence type="ECO:0000259" key="12">
    <source>
        <dbReference type="PROSITE" id="PS51846"/>
    </source>
</evidence>
<evidence type="ECO:0000256" key="2">
    <source>
        <dbReference type="ARBA" id="ARBA00006337"/>
    </source>
</evidence>
<evidence type="ECO:0000256" key="9">
    <source>
        <dbReference type="PROSITE-ProRule" id="PRU00703"/>
    </source>
</evidence>
<evidence type="ECO:0000256" key="6">
    <source>
        <dbReference type="ARBA" id="ARBA00022989"/>
    </source>
</evidence>
<keyword evidence="8 10" id="KW-0472">Membrane</keyword>
<protein>
    <submittedName>
        <fullName evidence="13">Hemolysin family protein</fullName>
    </submittedName>
</protein>
<dbReference type="Pfam" id="PF01595">
    <property type="entry name" value="CNNM"/>
    <property type="match status" value="1"/>
</dbReference>
<dbReference type="InterPro" id="IPR046342">
    <property type="entry name" value="CBS_dom_sf"/>
</dbReference>
<evidence type="ECO:0000313" key="14">
    <source>
        <dbReference type="Proteomes" id="UP000824037"/>
    </source>
</evidence>
<organism evidence="13 14">
    <name type="scientific">Candidatus Ruania gallistercoris</name>
    <dbReference type="NCBI Taxonomy" id="2838746"/>
    <lineage>
        <taxon>Bacteria</taxon>
        <taxon>Bacillati</taxon>
        <taxon>Actinomycetota</taxon>
        <taxon>Actinomycetes</taxon>
        <taxon>Micrococcales</taxon>
        <taxon>Ruaniaceae</taxon>
        <taxon>Ruania</taxon>
    </lineage>
</organism>
<dbReference type="PROSITE" id="PS51371">
    <property type="entry name" value="CBS"/>
    <property type="match status" value="2"/>
</dbReference>
<dbReference type="InterPro" id="IPR044751">
    <property type="entry name" value="Ion_transp-like_CBS"/>
</dbReference>
<dbReference type="InterPro" id="IPR016169">
    <property type="entry name" value="FAD-bd_PCMH_sub2"/>
</dbReference>
<keyword evidence="5" id="KW-0677">Repeat</keyword>
<proteinExistence type="inferred from homology"/>
<dbReference type="AlphaFoldDB" id="A0A9D2EDQ2"/>
<dbReference type="Gene3D" id="3.30.465.10">
    <property type="match status" value="1"/>
</dbReference>
<keyword evidence="7 9" id="KW-0129">CBS domain</keyword>
<dbReference type="PANTHER" id="PTHR43099:SF6">
    <property type="entry name" value="UPF0053 PROTEIN RV1842C"/>
    <property type="match status" value="1"/>
</dbReference>
<comment type="caution">
    <text evidence="13">The sequence shown here is derived from an EMBL/GenBank/DDBJ whole genome shotgun (WGS) entry which is preliminary data.</text>
</comment>
<dbReference type="GO" id="GO:0050660">
    <property type="term" value="F:flavin adenine dinucleotide binding"/>
    <property type="evidence" value="ECO:0007669"/>
    <property type="project" value="InterPro"/>
</dbReference>